<dbReference type="GO" id="GO:0003824">
    <property type="term" value="F:catalytic activity"/>
    <property type="evidence" value="ECO:0007669"/>
    <property type="project" value="InterPro"/>
</dbReference>
<dbReference type="InterPro" id="IPR011013">
    <property type="entry name" value="Gal_mutarotase_sf_dom"/>
</dbReference>
<evidence type="ECO:0000256" key="3">
    <source>
        <dbReference type="ARBA" id="ARBA00009284"/>
    </source>
</evidence>
<dbReference type="Proteomes" id="UP000077875">
    <property type="component" value="Chromosome"/>
</dbReference>
<evidence type="ECO:0000256" key="5">
    <source>
        <dbReference type="ARBA" id="ARBA00022729"/>
    </source>
</evidence>
<comment type="subcellular location">
    <subcellularLocation>
        <location evidence="1">Periplasm</location>
    </subcellularLocation>
</comment>
<evidence type="ECO:0000256" key="1">
    <source>
        <dbReference type="ARBA" id="ARBA00004418"/>
    </source>
</evidence>
<dbReference type="InterPro" id="IPR013783">
    <property type="entry name" value="Ig-like_fold"/>
</dbReference>
<comment type="pathway">
    <text evidence="2">Glycan metabolism; osmoregulated periplasmic glucan (OPG) biosynthesis.</text>
</comment>
<organism evidence="8 9">
    <name type="scientific">Halotalea alkalilenta</name>
    <dbReference type="NCBI Taxonomy" id="376489"/>
    <lineage>
        <taxon>Bacteria</taxon>
        <taxon>Pseudomonadati</taxon>
        <taxon>Pseudomonadota</taxon>
        <taxon>Gammaproteobacteria</taxon>
        <taxon>Oceanospirillales</taxon>
        <taxon>Halomonadaceae</taxon>
        <taxon>Halotalea</taxon>
    </lineage>
</organism>
<dbReference type="UniPathway" id="UPA00637"/>
<evidence type="ECO:0000256" key="2">
    <source>
        <dbReference type="ARBA" id="ARBA00005001"/>
    </source>
</evidence>
<dbReference type="STRING" id="376489.A5892_12995"/>
<dbReference type="InterPro" id="IPR014756">
    <property type="entry name" value="Ig_E-set"/>
</dbReference>
<dbReference type="Gene3D" id="2.70.98.10">
    <property type="match status" value="1"/>
</dbReference>
<dbReference type="FunFam" id="2.70.98.10:FF:000001">
    <property type="entry name" value="Glucans biosynthesis protein G"/>
    <property type="match status" value="1"/>
</dbReference>
<dbReference type="PANTHER" id="PTHR30504">
    <property type="entry name" value="GLUCANS BIOSYNTHESIS PROTEIN"/>
    <property type="match status" value="1"/>
</dbReference>
<comment type="similarity">
    <text evidence="3">Belongs to the OpgD/OpgG family.</text>
</comment>
<protein>
    <recommendedName>
        <fullName evidence="4">Glucans biosynthesis protein G</fullName>
    </recommendedName>
</protein>
<proteinExistence type="inferred from homology"/>
<dbReference type="GO" id="GO:0030246">
    <property type="term" value="F:carbohydrate binding"/>
    <property type="evidence" value="ECO:0007669"/>
    <property type="project" value="InterPro"/>
</dbReference>
<dbReference type="Pfam" id="PF04349">
    <property type="entry name" value="MdoG"/>
    <property type="match status" value="1"/>
</dbReference>
<dbReference type="KEGG" id="haa:A5892_12995"/>
<dbReference type="SUPFAM" id="SSF81296">
    <property type="entry name" value="E set domains"/>
    <property type="match status" value="1"/>
</dbReference>
<name>A0A172YKB4_9GAMM</name>
<dbReference type="InterPro" id="IPR007444">
    <property type="entry name" value="Glucan_biosyn_MdoG_C"/>
</dbReference>
<keyword evidence="9" id="KW-1185">Reference proteome</keyword>
<dbReference type="InterPro" id="IPR014718">
    <property type="entry name" value="GH-type_carb-bd"/>
</dbReference>
<dbReference type="PIRSF" id="PIRSF006281">
    <property type="entry name" value="MdoG"/>
    <property type="match status" value="1"/>
</dbReference>
<sequence>MGVIGLVGPHFALAFDFDDVAEQARELSQRSYSAPSSNLPSALQDLDFEHYSHIKFKDQYSLWRGENLPFDLGFFHQGMHYDLPVKINEVDGEQVRELHYSPDQFDFGDSQVDPASLSDIGGFAGFKINYPIKGSNKQEVMVFLGASYFRAIGTDQRYGSSARGLAIDTALSSGEEFPRFREFWVAKPKSDDRYLVVYALLDSPSTTGAYRFVVRPGDDTIVDVKSQIFLRHQVTKLGVAPLTSMYLFSPSQPSSTLNYRPAIHDASGLVVRTSSGPDDDQWLWRQLMNPRRLSISNIDAAGLRGFGLMQRSHDFDDYQDLDDRYDQRPSVWIEPTNTWGEGSVELVEIPTPDETNDNVVAFWRPAQQPEVGTPQEFSYRMTFTRNEQRLQNPDIAWVDQTRRSQGEVRQANLVREPDGSTAYVVDFRGPNLKGLDSNAGVTAEVDAGENGEVVAAEVKRNPVTDGYRMILRVKPNDASRAIDLRAFIKDGTGRRLSETWSLMKQPDA</sequence>
<dbReference type="SUPFAM" id="SSF74650">
    <property type="entry name" value="Galactose mutarotase-like"/>
    <property type="match status" value="1"/>
</dbReference>
<reference evidence="8 9" key="1">
    <citation type="submission" date="2016-04" db="EMBL/GenBank/DDBJ databases">
        <title>Complete Genome Sequence of Halotalea alkalilenta IHB B 13600.</title>
        <authorList>
            <person name="Swarnkar M.K."/>
            <person name="Sharma A."/>
            <person name="Kaushal K."/>
            <person name="Soni R."/>
            <person name="Rana S."/>
            <person name="Singh A.K."/>
            <person name="Gulati A."/>
        </authorList>
    </citation>
    <scope>NUCLEOTIDE SEQUENCE [LARGE SCALE GENOMIC DNA]</scope>
    <source>
        <strain evidence="8 9">IHB B 13600</strain>
    </source>
</reference>
<dbReference type="GO" id="GO:0030288">
    <property type="term" value="C:outer membrane-bounded periplasmic space"/>
    <property type="evidence" value="ECO:0007669"/>
    <property type="project" value="TreeGrafter"/>
</dbReference>
<evidence type="ECO:0000313" key="8">
    <source>
        <dbReference type="EMBL" id="ANF59663.1"/>
    </source>
</evidence>
<evidence type="ECO:0000256" key="6">
    <source>
        <dbReference type="ARBA" id="ARBA00022764"/>
    </source>
</evidence>
<dbReference type="PANTHER" id="PTHR30504:SF4">
    <property type="entry name" value="GLUCANS BIOSYNTHESIS PROTEIN G"/>
    <property type="match status" value="1"/>
</dbReference>
<feature type="domain" description="Glucan biosynthesis periplasmic MdoG C-terminal" evidence="7">
    <location>
        <begin position="15"/>
        <end position="501"/>
    </location>
</feature>
<evidence type="ECO:0000259" key="7">
    <source>
        <dbReference type="Pfam" id="PF04349"/>
    </source>
</evidence>
<accession>A0A172YKB4</accession>
<keyword evidence="5" id="KW-0732">Signal</keyword>
<dbReference type="InterPro" id="IPR014438">
    <property type="entry name" value="Glucan_biosyn_MdoG/MdoD"/>
</dbReference>
<dbReference type="Gene3D" id="2.60.40.10">
    <property type="entry name" value="Immunoglobulins"/>
    <property type="match status" value="1"/>
</dbReference>
<dbReference type="EMBL" id="CP015243">
    <property type="protein sequence ID" value="ANF59663.1"/>
    <property type="molecule type" value="Genomic_DNA"/>
</dbReference>
<evidence type="ECO:0000256" key="4">
    <source>
        <dbReference type="ARBA" id="ARBA00015376"/>
    </source>
</evidence>
<dbReference type="AlphaFoldDB" id="A0A172YKB4"/>
<dbReference type="GO" id="GO:0051274">
    <property type="term" value="P:beta-glucan biosynthetic process"/>
    <property type="evidence" value="ECO:0007669"/>
    <property type="project" value="TreeGrafter"/>
</dbReference>
<gene>
    <name evidence="8" type="ORF">A5892_12995</name>
</gene>
<keyword evidence="6" id="KW-0574">Periplasm</keyword>
<evidence type="ECO:0000313" key="9">
    <source>
        <dbReference type="Proteomes" id="UP000077875"/>
    </source>
</evidence>